<dbReference type="Proteomes" id="UP001297600">
    <property type="component" value="Unassembled WGS sequence"/>
</dbReference>
<sequence>MCTTIIVGEKASADGSFLLARSADSSALKAQHFVIHEAAQHPSGSMYRTKDHHGATAFEYPYPFETLRYTTIPNWQTGLHGAAGFNSEGVGLTGTESIFARDDALVFDPYNTESGITEDDIADVLLMQARSAREACALLGRIIEEKGCGEGFGVGFIDDHDSWYLETGTGHQWMAQRTPADSYFASANQGRLREYDPARDDQMASPSLMEFARKNGLWNPEKDGAFDFSRAYTRDDGRDRIYNDPRVWIMQKRFNPSLKQDPAAGRSFPVYLQPERKITLEDLKAVMRDHYEGTEHDPYDPGLRGEEPWRPISVFRTYEAHVLQVRPWLPRAIGCLQYMAFGMADLSVFVPYYQGLKAVPLHYGLGTDHADSLSVYWKYRKLQTLVMTDYTKLAPAVKAAFKDFEKTTAIRQAAMEEEYLKLAKEDPQRADDLLNSFNLRILAEAEELAERLTNESFTTLTGEIQEKVFFRNNKNKD</sequence>
<evidence type="ECO:0000256" key="6">
    <source>
        <dbReference type="RuleBase" id="RU364089"/>
    </source>
</evidence>
<evidence type="ECO:0000256" key="5">
    <source>
        <dbReference type="ARBA" id="ARBA00022997"/>
    </source>
</evidence>
<evidence type="ECO:0000256" key="3">
    <source>
        <dbReference type="ARBA" id="ARBA00022670"/>
    </source>
</evidence>
<dbReference type="EC" id="3.4.-.-" evidence="6"/>
<evidence type="ECO:0000256" key="1">
    <source>
        <dbReference type="ARBA" id="ARBA00001670"/>
    </source>
</evidence>
<keyword evidence="5 6" id="KW-0224">Dipeptidase</keyword>
<dbReference type="EMBL" id="JAKNCT010000001">
    <property type="protein sequence ID" value="MCG5030150.1"/>
    <property type="molecule type" value="Genomic_DNA"/>
</dbReference>
<dbReference type="PANTHER" id="PTHR12994">
    <property type="entry name" value="SECERNIN"/>
    <property type="match status" value="1"/>
</dbReference>
<evidence type="ECO:0000256" key="2">
    <source>
        <dbReference type="ARBA" id="ARBA00007225"/>
    </source>
</evidence>
<comment type="caution">
    <text evidence="7">The sequence shown here is derived from an EMBL/GenBank/DDBJ whole genome shotgun (WGS) entry which is preliminary data.</text>
</comment>
<dbReference type="RefSeq" id="WP_237977802.1">
    <property type="nucleotide sequence ID" value="NZ_JAKNCT010000001.1"/>
</dbReference>
<comment type="similarity">
    <text evidence="2 6">Belongs to the peptidase C69 family.</text>
</comment>
<organism evidence="7 8">
    <name type="scientific">Mesosutterella porci</name>
    <dbReference type="NCBI Taxonomy" id="2915351"/>
    <lineage>
        <taxon>Bacteria</taxon>
        <taxon>Pseudomonadati</taxon>
        <taxon>Pseudomonadota</taxon>
        <taxon>Betaproteobacteria</taxon>
        <taxon>Burkholderiales</taxon>
        <taxon>Sutterellaceae</taxon>
        <taxon>Mesosutterella</taxon>
    </lineage>
</organism>
<comment type="catalytic activity">
    <reaction evidence="1">
        <text>an L-aminoacyl-L-amino acid + H2O = 2 an L-alpha-amino acid</text>
        <dbReference type="Rhea" id="RHEA:48940"/>
        <dbReference type="ChEBI" id="CHEBI:15377"/>
        <dbReference type="ChEBI" id="CHEBI:59869"/>
        <dbReference type="ChEBI" id="CHEBI:77460"/>
        <dbReference type="EC" id="3.4.13.19"/>
    </reaction>
</comment>
<dbReference type="Gene3D" id="3.60.60.10">
    <property type="entry name" value="Penicillin V Acylase, Chain A"/>
    <property type="match status" value="1"/>
</dbReference>
<gene>
    <name evidence="7" type="ORF">MAF45_01595</name>
</gene>
<dbReference type="InterPro" id="IPR047804">
    <property type="entry name" value="C69_dipept_A-like"/>
</dbReference>
<proteinExistence type="inferred from homology"/>
<evidence type="ECO:0000313" key="8">
    <source>
        <dbReference type="Proteomes" id="UP001297600"/>
    </source>
</evidence>
<dbReference type="PANTHER" id="PTHR12994:SF17">
    <property type="entry name" value="LD30995P"/>
    <property type="match status" value="1"/>
</dbReference>
<protein>
    <recommendedName>
        <fullName evidence="6">Dipeptidase</fullName>
        <ecNumber evidence="6">3.4.-.-</ecNumber>
    </recommendedName>
</protein>
<keyword evidence="8" id="KW-1185">Reference proteome</keyword>
<dbReference type="Pfam" id="PF03577">
    <property type="entry name" value="Peptidase_C69"/>
    <property type="match status" value="1"/>
</dbReference>
<dbReference type="GO" id="GO:0016805">
    <property type="term" value="F:dipeptidase activity"/>
    <property type="evidence" value="ECO:0007669"/>
    <property type="project" value="UniProtKB-KW"/>
</dbReference>
<dbReference type="InterPro" id="IPR005322">
    <property type="entry name" value="Peptidase_C69"/>
</dbReference>
<evidence type="ECO:0000313" key="7">
    <source>
        <dbReference type="EMBL" id="MCG5030150.1"/>
    </source>
</evidence>
<reference evidence="7 8" key="1">
    <citation type="submission" date="2022-02" db="EMBL/GenBank/DDBJ databases">
        <title>Mesosutterella porci, a novel member of the family Sutterellaceae from pig feces.</title>
        <authorList>
            <person name="Wylensek D."/>
            <person name="Clavel T."/>
        </authorList>
    </citation>
    <scope>NUCLEOTIDE SEQUENCE [LARGE SCALE GENOMIC DNA]</scope>
    <source>
        <strain evidence="8">oilRF-744-wt-GAM-9</strain>
    </source>
</reference>
<name>A0ABS9MPG6_9BURK</name>
<keyword evidence="4 6" id="KW-0378">Hydrolase</keyword>
<accession>A0ABS9MPG6</accession>
<keyword evidence="3 6" id="KW-0645">Protease</keyword>
<dbReference type="NCBIfam" id="NF033678">
    <property type="entry name" value="C69_fam_dipept"/>
    <property type="match status" value="1"/>
</dbReference>
<evidence type="ECO:0000256" key="4">
    <source>
        <dbReference type="ARBA" id="ARBA00022801"/>
    </source>
</evidence>